<keyword evidence="3" id="KW-1185">Reference proteome</keyword>
<evidence type="ECO:0000313" key="2">
    <source>
        <dbReference type="Ensembl" id="ENSATEP00000059650.1"/>
    </source>
</evidence>
<evidence type="ECO:0000313" key="3">
    <source>
        <dbReference type="Proteomes" id="UP000265040"/>
    </source>
</evidence>
<dbReference type="Ensembl" id="ENSATET00000050338.1">
    <property type="protein sequence ID" value="ENSATEP00000059650.1"/>
    <property type="gene ID" value="ENSATEG00000029871.1"/>
</dbReference>
<reference evidence="2" key="3">
    <citation type="submission" date="2025-09" db="UniProtKB">
        <authorList>
            <consortium name="Ensembl"/>
        </authorList>
    </citation>
    <scope>IDENTIFICATION</scope>
</reference>
<feature type="region of interest" description="Disordered" evidence="1">
    <location>
        <begin position="124"/>
        <end position="156"/>
    </location>
</feature>
<accession>A0A7N6BDS1</accession>
<dbReference type="PANTHER" id="PTHR46060:SF1">
    <property type="entry name" value="MARINER MOS1 TRANSPOSASE-LIKE PROTEIN"/>
    <property type="match status" value="1"/>
</dbReference>
<sequence>VGSRIEQWSVIKFLVAAGCKPAEIHRRMSTVYGATCFSQKNVYKRAKLFKEGRSSVEDEGRPGRPTEVRSREVIESVNDLIQSHRRVTVDDIARSLKRKVILKVNRPQDFGPRRTHLLQFSEAGGKAAGIGSAEGAAGSESGRRVVAVGTQRDRPR</sequence>
<protein>
    <recommendedName>
        <fullName evidence="4">Mos1 transposase HTH domain-containing protein</fullName>
    </recommendedName>
</protein>
<organism evidence="2 3">
    <name type="scientific">Anabas testudineus</name>
    <name type="common">Climbing perch</name>
    <name type="synonym">Anthias testudineus</name>
    <dbReference type="NCBI Taxonomy" id="64144"/>
    <lineage>
        <taxon>Eukaryota</taxon>
        <taxon>Metazoa</taxon>
        <taxon>Chordata</taxon>
        <taxon>Craniata</taxon>
        <taxon>Vertebrata</taxon>
        <taxon>Euteleostomi</taxon>
        <taxon>Actinopterygii</taxon>
        <taxon>Neopterygii</taxon>
        <taxon>Teleostei</taxon>
        <taxon>Neoteleostei</taxon>
        <taxon>Acanthomorphata</taxon>
        <taxon>Anabantaria</taxon>
        <taxon>Anabantiformes</taxon>
        <taxon>Anabantoidei</taxon>
        <taxon>Anabantidae</taxon>
        <taxon>Anabas</taxon>
    </lineage>
</organism>
<evidence type="ECO:0000256" key="1">
    <source>
        <dbReference type="SAM" id="MobiDB-lite"/>
    </source>
</evidence>
<dbReference type="OrthoDB" id="9908848at2759"/>
<dbReference type="AlphaFoldDB" id="A0A7N6BDS1"/>
<proteinExistence type="predicted"/>
<reference evidence="2" key="1">
    <citation type="submission" date="2021-04" db="EMBL/GenBank/DDBJ databases">
        <authorList>
            <consortium name="Wellcome Sanger Institute Data Sharing"/>
        </authorList>
    </citation>
    <scope>NUCLEOTIDE SEQUENCE [LARGE SCALE GENOMIC DNA]</scope>
</reference>
<feature type="compositionally biased region" description="Low complexity" evidence="1">
    <location>
        <begin position="124"/>
        <end position="140"/>
    </location>
</feature>
<name>A0A7N6BDS1_ANATE</name>
<evidence type="ECO:0008006" key="4">
    <source>
        <dbReference type="Google" id="ProtNLM"/>
    </source>
</evidence>
<dbReference type="InterPro" id="IPR052709">
    <property type="entry name" value="Transposase-MT_Hybrid"/>
</dbReference>
<reference evidence="2" key="2">
    <citation type="submission" date="2025-08" db="UniProtKB">
        <authorList>
            <consortium name="Ensembl"/>
        </authorList>
    </citation>
    <scope>IDENTIFICATION</scope>
</reference>
<dbReference type="Proteomes" id="UP000265040">
    <property type="component" value="Chromosome 8"/>
</dbReference>
<dbReference type="InParanoid" id="A0A7N6BDS1"/>
<dbReference type="PANTHER" id="PTHR46060">
    <property type="entry name" value="MARINER MOS1 TRANSPOSASE-LIKE PROTEIN"/>
    <property type="match status" value="1"/>
</dbReference>